<protein>
    <submittedName>
        <fullName evidence="2">Uncharacterized protein</fullName>
    </submittedName>
</protein>
<keyword evidence="1" id="KW-1133">Transmembrane helix</keyword>
<keyword evidence="1" id="KW-0812">Transmembrane</keyword>
<sequence length="114" mass="12734">MQSPYDRDRLNVFLLDSPRLQSEISEGGQKARFWNKEERNHVLWDDRMGSLAHSGADRLPPVPLLSHPRVLHGPSRGDASILDESHVFLRLMLVASTVTGWCAIVSFILSSLAG</sequence>
<keyword evidence="3" id="KW-1185">Reference proteome</keyword>
<dbReference type="AlphaFoldDB" id="A0A8J5F666"/>
<feature type="transmembrane region" description="Helical" evidence="1">
    <location>
        <begin position="87"/>
        <end position="109"/>
    </location>
</feature>
<reference evidence="2 3" key="1">
    <citation type="submission" date="2020-08" db="EMBL/GenBank/DDBJ databases">
        <title>Plant Genome Project.</title>
        <authorList>
            <person name="Zhang R.-G."/>
        </authorList>
    </citation>
    <scope>NUCLEOTIDE SEQUENCE [LARGE SCALE GENOMIC DNA]</scope>
    <source>
        <tissue evidence="2">Rhizome</tissue>
    </source>
</reference>
<dbReference type="Proteomes" id="UP000734854">
    <property type="component" value="Unassembled WGS sequence"/>
</dbReference>
<name>A0A8J5F666_ZINOF</name>
<proteinExistence type="predicted"/>
<gene>
    <name evidence="2" type="ORF">ZIOFF_057205</name>
</gene>
<evidence type="ECO:0000256" key="1">
    <source>
        <dbReference type="SAM" id="Phobius"/>
    </source>
</evidence>
<comment type="caution">
    <text evidence="2">The sequence shown here is derived from an EMBL/GenBank/DDBJ whole genome shotgun (WGS) entry which is preliminary data.</text>
</comment>
<organism evidence="2 3">
    <name type="scientific">Zingiber officinale</name>
    <name type="common">Ginger</name>
    <name type="synonym">Amomum zingiber</name>
    <dbReference type="NCBI Taxonomy" id="94328"/>
    <lineage>
        <taxon>Eukaryota</taxon>
        <taxon>Viridiplantae</taxon>
        <taxon>Streptophyta</taxon>
        <taxon>Embryophyta</taxon>
        <taxon>Tracheophyta</taxon>
        <taxon>Spermatophyta</taxon>
        <taxon>Magnoliopsida</taxon>
        <taxon>Liliopsida</taxon>
        <taxon>Zingiberales</taxon>
        <taxon>Zingiberaceae</taxon>
        <taxon>Zingiber</taxon>
    </lineage>
</organism>
<accession>A0A8J5F666</accession>
<keyword evidence="1" id="KW-0472">Membrane</keyword>
<dbReference type="EMBL" id="JACMSC010000016">
    <property type="protein sequence ID" value="KAG6480620.1"/>
    <property type="molecule type" value="Genomic_DNA"/>
</dbReference>
<evidence type="ECO:0000313" key="2">
    <source>
        <dbReference type="EMBL" id="KAG6480620.1"/>
    </source>
</evidence>
<evidence type="ECO:0000313" key="3">
    <source>
        <dbReference type="Proteomes" id="UP000734854"/>
    </source>
</evidence>